<evidence type="ECO:0000313" key="1">
    <source>
        <dbReference type="EMBL" id="XDQ67195.1"/>
    </source>
</evidence>
<reference evidence="1" key="1">
    <citation type="submission" date="2024-07" db="EMBL/GenBank/DDBJ databases">
        <authorList>
            <person name="Yu S.T."/>
        </authorList>
    </citation>
    <scope>NUCLEOTIDE SEQUENCE</scope>
    <source>
        <strain evidence="1">R35</strain>
    </source>
</reference>
<sequence length="88" mass="9737">MTGGQQLRRVSIVLEVEQRDEGHAERYQYCRPRAAAGHDAFEPLTAEPADYMATDNGSRVQDQHSTKAARALQLGLTPFLLPLREATG</sequence>
<evidence type="ECO:0008006" key="2">
    <source>
        <dbReference type="Google" id="ProtNLM"/>
    </source>
</evidence>
<proteinExistence type="predicted"/>
<accession>A0AB39SJ14</accession>
<dbReference type="RefSeq" id="WP_369264122.1">
    <property type="nucleotide sequence ID" value="NZ_CP163440.1"/>
</dbReference>
<protein>
    <recommendedName>
        <fullName evidence="2">Transposase</fullName>
    </recommendedName>
</protein>
<name>A0AB39SJ14_9ACTN</name>
<gene>
    <name evidence="1" type="ORF">AB5J50_43630</name>
</gene>
<dbReference type="AlphaFoldDB" id="A0AB39SJ14"/>
<organism evidence="1">
    <name type="scientific">Streptomyces sp. R35</name>
    <dbReference type="NCBI Taxonomy" id="3238630"/>
    <lineage>
        <taxon>Bacteria</taxon>
        <taxon>Bacillati</taxon>
        <taxon>Actinomycetota</taxon>
        <taxon>Actinomycetes</taxon>
        <taxon>Kitasatosporales</taxon>
        <taxon>Streptomycetaceae</taxon>
        <taxon>Streptomyces</taxon>
    </lineage>
</organism>
<dbReference type="EMBL" id="CP163440">
    <property type="protein sequence ID" value="XDQ67195.1"/>
    <property type="molecule type" value="Genomic_DNA"/>
</dbReference>